<dbReference type="InterPro" id="IPR012338">
    <property type="entry name" value="Beta-lactam/transpept-like"/>
</dbReference>
<comment type="caution">
    <text evidence="4">The sequence shown here is derived from an EMBL/GenBank/DDBJ whole genome shotgun (WGS) entry which is preliminary data.</text>
</comment>
<dbReference type="PANTHER" id="PTHR43283">
    <property type="entry name" value="BETA-LACTAMASE-RELATED"/>
    <property type="match status" value="1"/>
</dbReference>
<dbReference type="AlphaFoldDB" id="A0A2S9XRB3"/>
<protein>
    <submittedName>
        <fullName evidence="4">Penicillin-binding protein 4</fullName>
    </submittedName>
</protein>
<accession>A0A2S9XRB3</accession>
<name>A0A2S9XRB3_9BACT</name>
<dbReference type="Pfam" id="PF00144">
    <property type="entry name" value="Beta-lactamase"/>
    <property type="match status" value="1"/>
</dbReference>
<reference evidence="4 5" key="1">
    <citation type="submission" date="2018-03" db="EMBL/GenBank/DDBJ databases">
        <title>Draft Genome Sequences of the Obligatory Marine Myxobacteria Enhygromyxa salina SWB005.</title>
        <authorList>
            <person name="Poehlein A."/>
            <person name="Moghaddam J.A."/>
            <person name="Harms H."/>
            <person name="Alanjari M."/>
            <person name="Koenig G.M."/>
            <person name="Daniel R."/>
            <person name="Schaeberle T.F."/>
        </authorList>
    </citation>
    <scope>NUCLEOTIDE SEQUENCE [LARGE SCALE GENOMIC DNA]</scope>
    <source>
        <strain evidence="4 5">SWB005</strain>
    </source>
</reference>
<feature type="signal peptide" evidence="2">
    <location>
        <begin position="1"/>
        <end position="28"/>
    </location>
</feature>
<feature type="domain" description="Beta-lactamase-related" evidence="3">
    <location>
        <begin position="50"/>
        <end position="380"/>
    </location>
</feature>
<dbReference type="InterPro" id="IPR050789">
    <property type="entry name" value="Diverse_Enzym_Activities"/>
</dbReference>
<dbReference type="InterPro" id="IPR001466">
    <property type="entry name" value="Beta-lactam-related"/>
</dbReference>
<dbReference type="PROSITE" id="PS51257">
    <property type="entry name" value="PROKAR_LIPOPROTEIN"/>
    <property type="match status" value="1"/>
</dbReference>
<evidence type="ECO:0000259" key="3">
    <source>
        <dbReference type="Pfam" id="PF00144"/>
    </source>
</evidence>
<gene>
    <name evidence="4" type="primary">pbpE_1</name>
    <name evidence="4" type="ORF">ENSA5_39940</name>
</gene>
<dbReference type="RefSeq" id="WP_106393291.1">
    <property type="nucleotide sequence ID" value="NZ_PVNK01000171.1"/>
</dbReference>
<dbReference type="EMBL" id="PVNK01000171">
    <property type="protein sequence ID" value="PRP95403.1"/>
    <property type="molecule type" value="Genomic_DNA"/>
</dbReference>
<evidence type="ECO:0000313" key="5">
    <source>
        <dbReference type="Proteomes" id="UP000237968"/>
    </source>
</evidence>
<evidence type="ECO:0000313" key="4">
    <source>
        <dbReference type="EMBL" id="PRP95403.1"/>
    </source>
</evidence>
<dbReference type="Gene3D" id="3.40.710.10">
    <property type="entry name" value="DD-peptidase/beta-lactamase superfamily"/>
    <property type="match status" value="1"/>
</dbReference>
<keyword evidence="1" id="KW-0378">Hydrolase</keyword>
<keyword evidence="5" id="KW-1185">Reference proteome</keyword>
<feature type="chain" id="PRO_5015649479" evidence="2">
    <location>
        <begin position="29"/>
        <end position="609"/>
    </location>
</feature>
<sequence>MPRTWIRATLTAATLVGLSLSGCGSGHATTESRDAASTRARYEETRESITRLARDLMRVNEVTGVSLALVDGDEVVWATGFGMADVDRKLEAGPRTVYDVGSLAKPITAAAVLQAVERGELDLDQRLATLIPELELAGSAEQDITLAQLLTHQSGLPSDWFIHSLSEAPPPWEQIVDEIQGLELAAEPGTRTVYSNLGMTLAGVALGRAGDRPYEQRVTETLLRPAGMRTAYFARGPEPEPVLLPTHDGPHGLAAIEHAAAYRKREARLDPEFRMAPAGGLHASVLDLAAFARLLLTEGRVGATEVLSPASVEAMLSPHNDELALDLDHSFGYAWFLDHAELDWVGRVASHGGRTYYHHARLILLPDHDLAVAVASNSLTAANVIESLAVETLILALQEKHGLEAPAPIPSVEHSASQTEHTDAFLDAHAGDYATSIGVSRVGLHEGEVWSRAAVGSSRLTLDGPDGGTVEAMPGARVRFLDEAERHLMVVQRGEKQRRTGVRLEPPAPLSEQWRAREGRWTLIERPGEVSTIRAPALHVVNGRLTLEFLGLLEYPPMPVAMALRPLDDARARIEGLARGQGTIVEFRDGGDGDGEHLWWAGREFCRRD</sequence>
<proteinExistence type="predicted"/>
<dbReference type="GO" id="GO:0016787">
    <property type="term" value="F:hydrolase activity"/>
    <property type="evidence" value="ECO:0007669"/>
    <property type="project" value="UniProtKB-KW"/>
</dbReference>
<evidence type="ECO:0000256" key="1">
    <source>
        <dbReference type="ARBA" id="ARBA00022801"/>
    </source>
</evidence>
<dbReference type="OrthoDB" id="9799367at2"/>
<dbReference type="Proteomes" id="UP000237968">
    <property type="component" value="Unassembled WGS sequence"/>
</dbReference>
<organism evidence="4 5">
    <name type="scientific">Enhygromyxa salina</name>
    <dbReference type="NCBI Taxonomy" id="215803"/>
    <lineage>
        <taxon>Bacteria</taxon>
        <taxon>Pseudomonadati</taxon>
        <taxon>Myxococcota</taxon>
        <taxon>Polyangia</taxon>
        <taxon>Nannocystales</taxon>
        <taxon>Nannocystaceae</taxon>
        <taxon>Enhygromyxa</taxon>
    </lineage>
</organism>
<dbReference type="PANTHER" id="PTHR43283:SF11">
    <property type="entry name" value="BETA-LACTAMASE-RELATED DOMAIN-CONTAINING PROTEIN"/>
    <property type="match status" value="1"/>
</dbReference>
<evidence type="ECO:0000256" key="2">
    <source>
        <dbReference type="SAM" id="SignalP"/>
    </source>
</evidence>
<keyword evidence="2" id="KW-0732">Signal</keyword>
<dbReference type="SUPFAM" id="SSF56601">
    <property type="entry name" value="beta-lactamase/transpeptidase-like"/>
    <property type="match status" value="1"/>
</dbReference>